<evidence type="ECO:0000313" key="3">
    <source>
        <dbReference type="Proteomes" id="UP000054324"/>
    </source>
</evidence>
<proteinExistence type="predicted"/>
<dbReference type="KEGG" id="ovi:T265_08349"/>
<accession>A0A074ZDX5</accession>
<keyword evidence="3" id="KW-1185">Reference proteome</keyword>
<gene>
    <name evidence="2" type="ORF">T265_08349</name>
</gene>
<feature type="compositionally biased region" description="Polar residues" evidence="1">
    <location>
        <begin position="87"/>
        <end position="96"/>
    </location>
</feature>
<dbReference type="CTD" id="20322528"/>
<name>A0A074ZDX5_OPIVI</name>
<organism evidence="2 3">
    <name type="scientific">Opisthorchis viverrini</name>
    <name type="common">Southeast Asian liver fluke</name>
    <dbReference type="NCBI Taxonomy" id="6198"/>
    <lineage>
        <taxon>Eukaryota</taxon>
        <taxon>Metazoa</taxon>
        <taxon>Spiralia</taxon>
        <taxon>Lophotrochozoa</taxon>
        <taxon>Platyhelminthes</taxon>
        <taxon>Trematoda</taxon>
        <taxon>Digenea</taxon>
        <taxon>Opisthorchiida</taxon>
        <taxon>Opisthorchiata</taxon>
        <taxon>Opisthorchiidae</taxon>
        <taxon>Opisthorchis</taxon>
    </lineage>
</organism>
<dbReference type="EMBL" id="KL596832">
    <property type="protein sequence ID" value="KER23842.1"/>
    <property type="molecule type" value="Genomic_DNA"/>
</dbReference>
<sequence>MVAAFNSNRPGLGVGTERRIAAGRGSRVLRQPNANKLASRYGPHSRWRRGENDEDENKDIETCGEGSFRVSTEINTALPDPRRTMSLPKNSTSSYSKPKRQKWKLSKDNIAKGEKYMCKESARVESTPLGG</sequence>
<evidence type="ECO:0000313" key="2">
    <source>
        <dbReference type="EMBL" id="KER23842.1"/>
    </source>
</evidence>
<feature type="region of interest" description="Disordered" evidence="1">
    <location>
        <begin position="1"/>
        <end position="103"/>
    </location>
</feature>
<dbReference type="RefSeq" id="XP_009172389.1">
    <property type="nucleotide sequence ID" value="XM_009174125.1"/>
</dbReference>
<dbReference type="AlphaFoldDB" id="A0A074ZDX5"/>
<reference evidence="2 3" key="1">
    <citation type="submission" date="2013-11" db="EMBL/GenBank/DDBJ databases">
        <title>Opisthorchis viverrini - life in the bile duct.</title>
        <authorList>
            <person name="Young N.D."/>
            <person name="Nagarajan N."/>
            <person name="Lin S.J."/>
            <person name="Korhonen P.K."/>
            <person name="Jex A.R."/>
            <person name="Hall R.S."/>
            <person name="Safavi-Hemami H."/>
            <person name="Kaewkong W."/>
            <person name="Bertrand D."/>
            <person name="Gao S."/>
            <person name="Seet Q."/>
            <person name="Wongkham S."/>
            <person name="Teh B.T."/>
            <person name="Wongkham C."/>
            <person name="Intapan P.M."/>
            <person name="Maleewong W."/>
            <person name="Yang X."/>
            <person name="Hu M."/>
            <person name="Wang Z."/>
            <person name="Hofmann A."/>
            <person name="Sternberg P.W."/>
            <person name="Tan P."/>
            <person name="Wang J."/>
            <person name="Gasser R.B."/>
        </authorList>
    </citation>
    <scope>NUCLEOTIDE SEQUENCE [LARGE SCALE GENOMIC DNA]</scope>
</reference>
<evidence type="ECO:0000256" key="1">
    <source>
        <dbReference type="SAM" id="MobiDB-lite"/>
    </source>
</evidence>
<protein>
    <submittedName>
        <fullName evidence="2">Uncharacterized protein</fullName>
    </submittedName>
</protein>
<dbReference type="Proteomes" id="UP000054324">
    <property type="component" value="Unassembled WGS sequence"/>
</dbReference>
<dbReference type="GeneID" id="20322528"/>